<dbReference type="NCBIfam" id="NF004978">
    <property type="entry name" value="PRK06354.1"/>
    <property type="match status" value="1"/>
</dbReference>
<keyword evidence="17" id="KW-1185">Reference proteome</keyword>
<evidence type="ECO:0000313" key="17">
    <source>
        <dbReference type="Proteomes" id="UP000294614"/>
    </source>
</evidence>
<evidence type="ECO:0000256" key="9">
    <source>
        <dbReference type="ARBA" id="ARBA00022842"/>
    </source>
</evidence>
<feature type="domain" description="Pyruvate kinase C-terminal" evidence="15">
    <location>
        <begin position="354"/>
        <end position="465"/>
    </location>
</feature>
<evidence type="ECO:0000256" key="10">
    <source>
        <dbReference type="ARBA" id="ARBA00023152"/>
    </source>
</evidence>
<dbReference type="SUPFAM" id="SSF50800">
    <property type="entry name" value="PK beta-barrel domain-like"/>
    <property type="match status" value="1"/>
</dbReference>
<dbReference type="Gene3D" id="3.40.1380.20">
    <property type="entry name" value="Pyruvate kinase, C-terminal domain"/>
    <property type="match status" value="1"/>
</dbReference>
<dbReference type="InterPro" id="IPR011037">
    <property type="entry name" value="Pyrv_Knase-like_insert_dom_sf"/>
</dbReference>
<dbReference type="UniPathway" id="UPA00109">
    <property type="reaction ID" value="UER00188"/>
</dbReference>
<evidence type="ECO:0000313" key="16">
    <source>
        <dbReference type="EMBL" id="TCK60431.1"/>
    </source>
</evidence>
<dbReference type="GO" id="GO:0004743">
    <property type="term" value="F:pyruvate kinase activity"/>
    <property type="evidence" value="ECO:0007669"/>
    <property type="project" value="UniProtKB-UniRule"/>
</dbReference>
<evidence type="ECO:0000256" key="1">
    <source>
        <dbReference type="ARBA" id="ARBA00004997"/>
    </source>
</evidence>
<evidence type="ECO:0000259" key="14">
    <source>
        <dbReference type="Pfam" id="PF00224"/>
    </source>
</evidence>
<evidence type="ECO:0000256" key="13">
    <source>
        <dbReference type="RuleBase" id="RU000504"/>
    </source>
</evidence>
<evidence type="ECO:0000256" key="3">
    <source>
        <dbReference type="ARBA" id="ARBA00012142"/>
    </source>
</evidence>
<comment type="catalytic activity">
    <reaction evidence="13">
        <text>pyruvate + ATP = phosphoenolpyruvate + ADP + H(+)</text>
        <dbReference type="Rhea" id="RHEA:18157"/>
        <dbReference type="ChEBI" id="CHEBI:15361"/>
        <dbReference type="ChEBI" id="CHEBI:15378"/>
        <dbReference type="ChEBI" id="CHEBI:30616"/>
        <dbReference type="ChEBI" id="CHEBI:58702"/>
        <dbReference type="ChEBI" id="CHEBI:456216"/>
        <dbReference type="EC" id="2.7.1.40"/>
    </reaction>
</comment>
<dbReference type="InterPro" id="IPR015795">
    <property type="entry name" value="Pyrv_Knase_C"/>
</dbReference>
<keyword evidence="10 13" id="KW-0324">Glycolysis</keyword>
<dbReference type="InterPro" id="IPR015793">
    <property type="entry name" value="Pyrv_Knase_brl"/>
</dbReference>
<accession>A0A4V2PS29</accession>
<evidence type="ECO:0000256" key="7">
    <source>
        <dbReference type="ARBA" id="ARBA00022777"/>
    </source>
</evidence>
<keyword evidence="8" id="KW-0067">ATP-binding</keyword>
<dbReference type="SUPFAM" id="SSF52935">
    <property type="entry name" value="PK C-terminal domain-like"/>
    <property type="match status" value="1"/>
</dbReference>
<dbReference type="OrthoDB" id="9812123at2"/>
<keyword evidence="11 16" id="KW-0670">Pyruvate</keyword>
<dbReference type="GO" id="GO:0005524">
    <property type="term" value="F:ATP binding"/>
    <property type="evidence" value="ECO:0007669"/>
    <property type="project" value="UniProtKB-KW"/>
</dbReference>
<dbReference type="GO" id="GO:0016301">
    <property type="term" value="F:kinase activity"/>
    <property type="evidence" value="ECO:0007669"/>
    <property type="project" value="UniProtKB-KW"/>
</dbReference>
<reference evidence="16 17" key="1">
    <citation type="submission" date="2019-03" db="EMBL/GenBank/DDBJ databases">
        <title>Genomic Encyclopedia of Type Strains, Phase IV (KMG-IV): sequencing the most valuable type-strain genomes for metagenomic binning, comparative biology and taxonomic classification.</title>
        <authorList>
            <person name="Goeker M."/>
        </authorList>
    </citation>
    <scope>NUCLEOTIDE SEQUENCE [LARGE SCALE GENOMIC DNA]</scope>
    <source>
        <strain evidence="16 17">DSM 24984</strain>
    </source>
</reference>
<evidence type="ECO:0000256" key="8">
    <source>
        <dbReference type="ARBA" id="ARBA00022840"/>
    </source>
</evidence>
<dbReference type="Proteomes" id="UP000294614">
    <property type="component" value="Unassembled WGS sequence"/>
</dbReference>
<gene>
    <name evidence="16" type="ORF">C8D98_1304</name>
</gene>
<dbReference type="InterPro" id="IPR036918">
    <property type="entry name" value="Pyrv_Knase_C_sf"/>
</dbReference>
<evidence type="ECO:0000256" key="4">
    <source>
        <dbReference type="ARBA" id="ARBA00022679"/>
    </source>
</evidence>
<comment type="pathway">
    <text evidence="1 13">Carbohydrate degradation; glycolysis; pyruvate from D-glyceraldehyde 3-phosphate: step 5/5.</text>
</comment>
<dbReference type="GO" id="GO:0030955">
    <property type="term" value="F:potassium ion binding"/>
    <property type="evidence" value="ECO:0007669"/>
    <property type="project" value="UniProtKB-UniRule"/>
</dbReference>
<dbReference type="InterPro" id="IPR015813">
    <property type="entry name" value="Pyrv/PenolPyrv_kinase-like_dom"/>
</dbReference>
<proteinExistence type="inferred from homology"/>
<keyword evidence="9 13" id="KW-0460">Magnesium</keyword>
<keyword evidence="4 13" id="KW-0808">Transferase</keyword>
<protein>
    <recommendedName>
        <fullName evidence="3 12">Pyruvate kinase</fullName>
        <ecNumber evidence="3 12">2.7.1.40</ecNumber>
    </recommendedName>
</protein>
<dbReference type="SUPFAM" id="SSF51621">
    <property type="entry name" value="Phosphoenolpyruvate/pyruvate domain"/>
    <property type="match status" value="1"/>
</dbReference>
<dbReference type="GO" id="GO:0000287">
    <property type="term" value="F:magnesium ion binding"/>
    <property type="evidence" value="ECO:0007669"/>
    <property type="project" value="UniProtKB-UniRule"/>
</dbReference>
<organism evidence="16 17">
    <name type="scientific">Seleniivibrio woodruffii</name>
    <dbReference type="NCBI Taxonomy" id="1078050"/>
    <lineage>
        <taxon>Bacteria</taxon>
        <taxon>Pseudomonadati</taxon>
        <taxon>Deferribacterota</taxon>
        <taxon>Deferribacteres</taxon>
        <taxon>Deferribacterales</taxon>
        <taxon>Geovibrionaceae</taxon>
        <taxon>Seleniivibrio</taxon>
    </lineage>
</organism>
<dbReference type="InterPro" id="IPR040442">
    <property type="entry name" value="Pyrv_kinase-like_dom_sf"/>
</dbReference>
<name>A0A4V2PS29_9BACT</name>
<dbReference type="InterPro" id="IPR001697">
    <property type="entry name" value="Pyr_Knase"/>
</dbReference>
<dbReference type="EMBL" id="SMGG01000004">
    <property type="protein sequence ID" value="TCK60431.1"/>
    <property type="molecule type" value="Genomic_DNA"/>
</dbReference>
<sequence>MRRTKIVATIGPSSCDRETLSKLIDAGMNVARLNFSHGTHESHGEMINTIRELSAKKGAAVTILQDLCGPKIRLGILPEEGVLLKADETCVLASEEFAQDGALPVQYPNLAEDLNIGDRVLLADGTMELKVEGIDGHKVICRIIVGGRAFTKKGVNMPSTNLSIVAFTEKDRADLIFGIEKGVDAVALSFVRSAADLVKIRSLISKHDHQPLLIAKIEKPQAVHNLDEILPMVDGIMVARGDLGVEMPLYEVPVIQKQIIRKARKEGKITITATQMLKSMVSSFQPTRAECTDVANAMFDGTCGIMLSEETASGEYPVEAVNVMNRLANATESHINNDFDISSSETHTKSVSWAVGRSASWLAKDLDAKAIVAYTESGFTVASVSRFRPVCPILGLTPNDSTYSKLNMFWGVTPGHCGKFADLDELFANAAEFAVSKGLAKSGDRIIITAGTPLGVRGSTNIVKVFEI</sequence>
<dbReference type="Gene3D" id="2.40.33.10">
    <property type="entry name" value="PK beta-barrel domain-like"/>
    <property type="match status" value="1"/>
</dbReference>
<evidence type="ECO:0000256" key="2">
    <source>
        <dbReference type="ARBA" id="ARBA00008663"/>
    </source>
</evidence>
<evidence type="ECO:0000256" key="12">
    <source>
        <dbReference type="NCBIfam" id="TIGR01064"/>
    </source>
</evidence>
<dbReference type="Pfam" id="PF00224">
    <property type="entry name" value="PK"/>
    <property type="match status" value="1"/>
</dbReference>
<keyword evidence="5" id="KW-0479">Metal-binding</keyword>
<dbReference type="PANTHER" id="PTHR11817">
    <property type="entry name" value="PYRUVATE KINASE"/>
    <property type="match status" value="1"/>
</dbReference>
<dbReference type="AlphaFoldDB" id="A0A4V2PS29"/>
<dbReference type="EC" id="2.7.1.40" evidence="3 12"/>
<dbReference type="Pfam" id="PF02887">
    <property type="entry name" value="PK_C"/>
    <property type="match status" value="1"/>
</dbReference>
<keyword evidence="7 13" id="KW-0418">Kinase</keyword>
<dbReference type="NCBIfam" id="NF004491">
    <property type="entry name" value="PRK05826.1"/>
    <property type="match status" value="1"/>
</dbReference>
<dbReference type="PRINTS" id="PR01050">
    <property type="entry name" value="PYRUVTKNASE"/>
</dbReference>
<dbReference type="RefSeq" id="WP_132873125.1">
    <property type="nucleotide sequence ID" value="NZ_JBLJBI010000150.1"/>
</dbReference>
<comment type="similarity">
    <text evidence="2 13">Belongs to the pyruvate kinase family.</text>
</comment>
<feature type="domain" description="Pyruvate kinase barrel" evidence="14">
    <location>
        <begin position="1"/>
        <end position="321"/>
    </location>
</feature>
<evidence type="ECO:0000259" key="15">
    <source>
        <dbReference type="Pfam" id="PF02887"/>
    </source>
</evidence>
<evidence type="ECO:0000256" key="5">
    <source>
        <dbReference type="ARBA" id="ARBA00022723"/>
    </source>
</evidence>
<keyword evidence="6" id="KW-0547">Nucleotide-binding</keyword>
<dbReference type="Gene3D" id="3.20.20.60">
    <property type="entry name" value="Phosphoenolpyruvate-binding domains"/>
    <property type="match status" value="1"/>
</dbReference>
<dbReference type="InterPro" id="IPR015806">
    <property type="entry name" value="Pyrv_Knase_insert_dom_sf"/>
</dbReference>
<comment type="caution">
    <text evidence="16">The sequence shown here is derived from an EMBL/GenBank/DDBJ whole genome shotgun (WGS) entry which is preliminary data.</text>
</comment>
<evidence type="ECO:0000256" key="6">
    <source>
        <dbReference type="ARBA" id="ARBA00022741"/>
    </source>
</evidence>
<dbReference type="NCBIfam" id="TIGR01064">
    <property type="entry name" value="pyruv_kin"/>
    <property type="match status" value="1"/>
</dbReference>
<evidence type="ECO:0000256" key="11">
    <source>
        <dbReference type="ARBA" id="ARBA00023317"/>
    </source>
</evidence>